<keyword evidence="5" id="KW-0812">Transmembrane</keyword>
<feature type="transmembrane region" description="Helical" evidence="5">
    <location>
        <begin position="292"/>
        <end position="314"/>
    </location>
</feature>
<evidence type="ECO:0000256" key="4">
    <source>
        <dbReference type="SAM" id="MobiDB-lite"/>
    </source>
</evidence>
<keyword evidence="8" id="KW-1185">Reference proteome</keyword>
<dbReference type="Proteomes" id="UP000006906">
    <property type="component" value="Chromosome 12"/>
</dbReference>
<keyword evidence="5" id="KW-0472">Membrane</keyword>
<feature type="transmembrane region" description="Helical" evidence="5">
    <location>
        <begin position="323"/>
        <end position="344"/>
    </location>
</feature>
<feature type="transmembrane region" description="Helical" evidence="5">
    <location>
        <begin position="237"/>
        <end position="260"/>
    </location>
</feature>
<dbReference type="PANTHER" id="PTHR46214">
    <property type="entry name" value="ZINC FINGER, RING-CH-TYPE"/>
    <property type="match status" value="1"/>
</dbReference>
<feature type="domain" description="RING-CH-type" evidence="6">
    <location>
        <begin position="107"/>
        <end position="174"/>
    </location>
</feature>
<evidence type="ECO:0000313" key="8">
    <source>
        <dbReference type="Proteomes" id="UP000006906"/>
    </source>
</evidence>
<evidence type="ECO:0000313" key="7">
    <source>
        <dbReference type="EMBL" id="PNW75449.1"/>
    </source>
</evidence>
<feature type="region of interest" description="Disordered" evidence="4">
    <location>
        <begin position="466"/>
        <end position="499"/>
    </location>
</feature>
<evidence type="ECO:0000256" key="5">
    <source>
        <dbReference type="SAM" id="Phobius"/>
    </source>
</evidence>
<evidence type="ECO:0000256" key="1">
    <source>
        <dbReference type="ARBA" id="ARBA00022723"/>
    </source>
</evidence>
<keyword evidence="5" id="KW-1133">Transmembrane helix</keyword>
<gene>
    <name evidence="7" type="ORF">CHLRE_12g526883v5</name>
</gene>
<dbReference type="GO" id="GO:0008270">
    <property type="term" value="F:zinc ion binding"/>
    <property type="evidence" value="ECO:0007669"/>
    <property type="project" value="UniProtKB-KW"/>
</dbReference>
<dbReference type="Pfam" id="PF12906">
    <property type="entry name" value="RINGv"/>
    <property type="match status" value="1"/>
</dbReference>
<feature type="compositionally biased region" description="Low complexity" evidence="4">
    <location>
        <begin position="71"/>
        <end position="88"/>
    </location>
</feature>
<dbReference type="PANTHER" id="PTHR46214:SF8">
    <property type="entry name" value="RING_FYVE_PHD ZINC FINGER SUPERFAMILY PROTEIN"/>
    <property type="match status" value="1"/>
</dbReference>
<reference evidence="7 8" key="1">
    <citation type="journal article" date="2007" name="Science">
        <title>The Chlamydomonas genome reveals the evolution of key animal and plant functions.</title>
        <authorList>
            <person name="Merchant S.S."/>
            <person name="Prochnik S.E."/>
            <person name="Vallon O."/>
            <person name="Harris E.H."/>
            <person name="Karpowicz S.J."/>
            <person name="Witman G.B."/>
            <person name="Terry A."/>
            <person name="Salamov A."/>
            <person name="Fritz-Laylin L.K."/>
            <person name="Marechal-Drouard L."/>
            <person name="Marshall W.F."/>
            <person name="Qu L.H."/>
            <person name="Nelson D.R."/>
            <person name="Sanderfoot A.A."/>
            <person name="Spalding M.H."/>
            <person name="Kapitonov V.V."/>
            <person name="Ren Q."/>
            <person name="Ferris P."/>
            <person name="Lindquist E."/>
            <person name="Shapiro H."/>
            <person name="Lucas S.M."/>
            <person name="Grimwood J."/>
            <person name="Schmutz J."/>
            <person name="Cardol P."/>
            <person name="Cerutti H."/>
            <person name="Chanfreau G."/>
            <person name="Chen C.L."/>
            <person name="Cognat V."/>
            <person name="Croft M.T."/>
            <person name="Dent R."/>
            <person name="Dutcher S."/>
            <person name="Fernandez E."/>
            <person name="Fukuzawa H."/>
            <person name="Gonzalez-Ballester D."/>
            <person name="Gonzalez-Halphen D."/>
            <person name="Hallmann A."/>
            <person name="Hanikenne M."/>
            <person name="Hippler M."/>
            <person name="Inwood W."/>
            <person name="Jabbari K."/>
            <person name="Kalanon M."/>
            <person name="Kuras R."/>
            <person name="Lefebvre P.A."/>
            <person name="Lemaire S.D."/>
            <person name="Lobanov A.V."/>
            <person name="Lohr M."/>
            <person name="Manuell A."/>
            <person name="Meier I."/>
            <person name="Mets L."/>
            <person name="Mittag M."/>
            <person name="Mittelmeier T."/>
            <person name="Moroney J.V."/>
            <person name="Moseley J."/>
            <person name="Napoli C."/>
            <person name="Nedelcu A.M."/>
            <person name="Niyogi K."/>
            <person name="Novoselov S.V."/>
            <person name="Paulsen I.T."/>
            <person name="Pazour G."/>
            <person name="Purton S."/>
            <person name="Ral J.P."/>
            <person name="Riano-Pachon D.M."/>
            <person name="Riekhof W."/>
            <person name="Rymarquis L."/>
            <person name="Schroda M."/>
            <person name="Stern D."/>
            <person name="Umen J."/>
            <person name="Willows R."/>
            <person name="Wilson N."/>
            <person name="Zimmer S.L."/>
            <person name="Allmer J."/>
            <person name="Balk J."/>
            <person name="Bisova K."/>
            <person name="Chen C.J."/>
            <person name="Elias M."/>
            <person name="Gendler K."/>
            <person name="Hauser C."/>
            <person name="Lamb M.R."/>
            <person name="Ledford H."/>
            <person name="Long J.C."/>
            <person name="Minagawa J."/>
            <person name="Page M.D."/>
            <person name="Pan J."/>
            <person name="Pootakham W."/>
            <person name="Roje S."/>
            <person name="Rose A."/>
            <person name="Stahlberg E."/>
            <person name="Terauchi A.M."/>
            <person name="Yang P."/>
            <person name="Ball S."/>
            <person name="Bowler C."/>
            <person name="Dieckmann C.L."/>
            <person name="Gladyshev V.N."/>
            <person name="Green P."/>
            <person name="Jorgensen R."/>
            <person name="Mayfield S."/>
            <person name="Mueller-Roeber B."/>
            <person name="Rajamani S."/>
            <person name="Sayre R.T."/>
            <person name="Brokstein P."/>
            <person name="Dubchak I."/>
            <person name="Goodstein D."/>
            <person name="Hornick L."/>
            <person name="Huang Y.W."/>
            <person name="Jhaveri J."/>
            <person name="Luo Y."/>
            <person name="Martinez D."/>
            <person name="Ngau W.C."/>
            <person name="Otillar B."/>
            <person name="Poliakov A."/>
            <person name="Porter A."/>
            <person name="Szajkowski L."/>
            <person name="Werner G."/>
            <person name="Zhou K."/>
            <person name="Grigoriev I.V."/>
            <person name="Rokhsar D.S."/>
            <person name="Grossman A.R."/>
        </authorList>
    </citation>
    <scope>NUCLEOTIDE SEQUENCE [LARGE SCALE GENOMIC DNA]</scope>
    <source>
        <strain evidence="8">CC-503</strain>
    </source>
</reference>
<name>A0A2K3D4K8_CHLRE</name>
<keyword evidence="2" id="KW-0863">Zinc-finger</keyword>
<sequence>MRPGAAEAAWHTLRLTDDGAGGAAGVSPGPAAVCGRSQPPPPGSDPASPAAQPLQSAGPTHAATSARGPQHQTSAHVATTASAAAGQGTRVGFGGGGGSGGGSSDDPEDEEEQCCRVCLEPVSRGQLRSGAAVRLGCRCSSGLDLLHRDCADRWFRGVRCSAVCEVCGGEAAGLPARIKAAIRWQQLLNPRRGPLQHHHLMATPDGAGGWLAGSGGSGVVAVNSGGGSPSASLPSFLGVYTLVCLMPATLASMGLVLFYYRYVGCDAGVTMALSILTASATIVHWVCLPFRPVLHVLFCVFTLACVFGTTLLLARTAHWAPGLVAAVGAGIGFAVGVALFYGLLHPLAGLVRLWWCEAAARQRVLSAVAAAAAAGEGAPGAGVGAGGGAGRTEVDGAAALGRRRRAAVAAVAAPAGSVEGGGDLEMQATAGMAGGGELGREGWVGGGGISRGGSSSASDILRVLAGEDGGEGPAAGSGGAGGAVGHGRTGSAQVPGPGPSGSGLGLLGLMVMSAGEHTGVCV</sequence>
<keyword evidence="1" id="KW-0479">Metal-binding</keyword>
<feature type="region of interest" description="Disordered" evidence="4">
    <location>
        <begin position="1"/>
        <end position="108"/>
    </location>
</feature>
<proteinExistence type="predicted"/>
<dbReference type="PROSITE" id="PS51292">
    <property type="entry name" value="ZF_RING_CH"/>
    <property type="match status" value="1"/>
</dbReference>
<dbReference type="InterPro" id="IPR011016">
    <property type="entry name" value="Znf_RING-CH"/>
</dbReference>
<evidence type="ECO:0000259" key="6">
    <source>
        <dbReference type="PROSITE" id="PS51292"/>
    </source>
</evidence>
<feature type="compositionally biased region" description="Gly residues" evidence="4">
    <location>
        <begin position="89"/>
        <end position="103"/>
    </location>
</feature>
<dbReference type="ExpressionAtlas" id="A0A2K3D4K8">
    <property type="expression patterns" value="differential"/>
</dbReference>
<accession>A0A2K3D4K8</accession>
<organism evidence="7 8">
    <name type="scientific">Chlamydomonas reinhardtii</name>
    <name type="common">Chlamydomonas smithii</name>
    <dbReference type="NCBI Taxonomy" id="3055"/>
    <lineage>
        <taxon>Eukaryota</taxon>
        <taxon>Viridiplantae</taxon>
        <taxon>Chlorophyta</taxon>
        <taxon>core chlorophytes</taxon>
        <taxon>Chlorophyceae</taxon>
        <taxon>CS clade</taxon>
        <taxon>Chlamydomonadales</taxon>
        <taxon>Chlamydomonadaceae</taxon>
        <taxon>Chlamydomonas</taxon>
    </lineage>
</organism>
<feature type="compositionally biased region" description="Low complexity" evidence="4">
    <location>
        <begin position="45"/>
        <end position="59"/>
    </location>
</feature>
<dbReference type="GeneID" id="66055637"/>
<dbReference type="OrthoDB" id="435038at2759"/>
<protein>
    <recommendedName>
        <fullName evidence="6">RING-CH-type domain-containing protein</fullName>
    </recommendedName>
</protein>
<dbReference type="Gramene" id="PNW75449">
    <property type="protein sequence ID" value="PNW75449"/>
    <property type="gene ID" value="CHLRE_12g526883v5"/>
</dbReference>
<dbReference type="SMART" id="SM00744">
    <property type="entry name" value="RINGv"/>
    <property type="match status" value="1"/>
</dbReference>
<feature type="compositionally biased region" description="Gly residues" evidence="4">
    <location>
        <begin position="471"/>
        <end position="488"/>
    </location>
</feature>
<dbReference type="InterPro" id="IPR013083">
    <property type="entry name" value="Znf_RING/FYVE/PHD"/>
</dbReference>
<dbReference type="EMBL" id="CM008973">
    <property type="protein sequence ID" value="PNW75449.1"/>
    <property type="molecule type" value="Genomic_DNA"/>
</dbReference>
<evidence type="ECO:0000256" key="2">
    <source>
        <dbReference type="ARBA" id="ARBA00022771"/>
    </source>
</evidence>
<keyword evidence="3" id="KW-0862">Zinc</keyword>
<evidence type="ECO:0000256" key="3">
    <source>
        <dbReference type="ARBA" id="ARBA00022833"/>
    </source>
</evidence>
<dbReference type="Gene3D" id="3.30.40.10">
    <property type="entry name" value="Zinc/RING finger domain, C3HC4 (zinc finger)"/>
    <property type="match status" value="1"/>
</dbReference>
<dbReference type="SUPFAM" id="SSF57850">
    <property type="entry name" value="RING/U-box"/>
    <property type="match status" value="1"/>
</dbReference>
<dbReference type="AlphaFoldDB" id="A0A2K3D4K8"/>
<dbReference type="RefSeq" id="XP_042918598.1">
    <property type="nucleotide sequence ID" value="XM_043068504.1"/>
</dbReference>
<feature type="transmembrane region" description="Helical" evidence="5">
    <location>
        <begin position="267"/>
        <end position="286"/>
    </location>
</feature>